<evidence type="ECO:0000313" key="2">
    <source>
        <dbReference type="Proteomes" id="UP000485058"/>
    </source>
</evidence>
<feature type="non-terminal residue" evidence="1">
    <location>
        <position position="1"/>
    </location>
</feature>
<name>A0A699ZAH6_HAELA</name>
<protein>
    <submittedName>
        <fullName evidence="1">Uncharacterized protein</fullName>
    </submittedName>
</protein>
<keyword evidence="2" id="KW-1185">Reference proteome</keyword>
<proteinExistence type="predicted"/>
<sequence length="45" mass="4805">MGEVGQVARARATFSVLESSQGTNKSEKEEGWDLALALVPSLARD</sequence>
<organism evidence="1 2">
    <name type="scientific">Haematococcus lacustris</name>
    <name type="common">Green alga</name>
    <name type="synonym">Haematococcus pluvialis</name>
    <dbReference type="NCBI Taxonomy" id="44745"/>
    <lineage>
        <taxon>Eukaryota</taxon>
        <taxon>Viridiplantae</taxon>
        <taxon>Chlorophyta</taxon>
        <taxon>core chlorophytes</taxon>
        <taxon>Chlorophyceae</taxon>
        <taxon>CS clade</taxon>
        <taxon>Chlamydomonadales</taxon>
        <taxon>Haematococcaceae</taxon>
        <taxon>Haematococcus</taxon>
    </lineage>
</organism>
<reference evidence="1 2" key="1">
    <citation type="submission" date="2020-02" db="EMBL/GenBank/DDBJ databases">
        <title>Draft genome sequence of Haematococcus lacustris strain NIES-144.</title>
        <authorList>
            <person name="Morimoto D."/>
            <person name="Nakagawa S."/>
            <person name="Yoshida T."/>
            <person name="Sawayama S."/>
        </authorList>
    </citation>
    <scope>NUCLEOTIDE SEQUENCE [LARGE SCALE GENOMIC DNA]</scope>
    <source>
        <strain evidence="1 2">NIES-144</strain>
    </source>
</reference>
<dbReference type="AlphaFoldDB" id="A0A699ZAH6"/>
<dbReference type="EMBL" id="BLLF01001492">
    <property type="protein sequence ID" value="GFH19623.1"/>
    <property type="molecule type" value="Genomic_DNA"/>
</dbReference>
<gene>
    <name evidence="1" type="ORF">HaLaN_16595</name>
</gene>
<comment type="caution">
    <text evidence="1">The sequence shown here is derived from an EMBL/GenBank/DDBJ whole genome shotgun (WGS) entry which is preliminary data.</text>
</comment>
<feature type="non-terminal residue" evidence="1">
    <location>
        <position position="45"/>
    </location>
</feature>
<dbReference type="Proteomes" id="UP000485058">
    <property type="component" value="Unassembled WGS sequence"/>
</dbReference>
<accession>A0A699ZAH6</accession>
<evidence type="ECO:0000313" key="1">
    <source>
        <dbReference type="EMBL" id="GFH19623.1"/>
    </source>
</evidence>